<evidence type="ECO:0000313" key="10">
    <source>
        <dbReference type="Proteomes" id="UP001174136"/>
    </source>
</evidence>
<evidence type="ECO:0000259" key="8">
    <source>
        <dbReference type="PROSITE" id="PS51148"/>
    </source>
</evidence>
<dbReference type="GO" id="GO:0003677">
    <property type="term" value="F:DNA binding"/>
    <property type="evidence" value="ECO:0007669"/>
    <property type="project" value="UniProtKB-KW"/>
</dbReference>
<reference evidence="9" key="1">
    <citation type="journal article" date="2023" name="Front. Mar. Sci.">
        <title>A new Merluccius polli reference genome to investigate the effects of global change in West African waters.</title>
        <authorList>
            <person name="Mateo J.L."/>
            <person name="Blanco-Fernandez C."/>
            <person name="Garcia-Vazquez E."/>
            <person name="Machado-Schiaffino G."/>
        </authorList>
    </citation>
    <scope>NUCLEOTIDE SEQUENCE</scope>
    <source>
        <strain evidence="9">C29</strain>
        <tissue evidence="9">Fin</tissue>
    </source>
</reference>
<feature type="region of interest" description="Disordered" evidence="7">
    <location>
        <begin position="157"/>
        <end position="189"/>
    </location>
</feature>
<dbReference type="GO" id="GO:0003723">
    <property type="term" value="F:RNA binding"/>
    <property type="evidence" value="ECO:0007669"/>
    <property type="project" value="InterPro"/>
</dbReference>
<feature type="compositionally biased region" description="Low complexity" evidence="7">
    <location>
        <begin position="228"/>
        <end position="258"/>
    </location>
</feature>
<name>A0AA47N209_MERPO</name>
<keyword evidence="6" id="KW-0539">Nucleus</keyword>
<dbReference type="InterPro" id="IPR036096">
    <property type="entry name" value="Ataxin_AXH_dom_sf"/>
</dbReference>
<dbReference type="PROSITE" id="PS51148">
    <property type="entry name" value="AXH"/>
    <property type="match status" value="1"/>
</dbReference>
<keyword evidence="2" id="KW-0678">Repressor</keyword>
<dbReference type="InterPro" id="IPR003652">
    <property type="entry name" value="Ataxin_AXH_dom"/>
</dbReference>
<keyword evidence="5" id="KW-0804">Transcription</keyword>
<dbReference type="GO" id="GO:0005634">
    <property type="term" value="C:nucleus"/>
    <property type="evidence" value="ECO:0007669"/>
    <property type="project" value="UniProtKB-SubCell"/>
</dbReference>
<feature type="domain" description="AXH" evidence="8">
    <location>
        <begin position="287"/>
        <end position="427"/>
    </location>
</feature>
<evidence type="ECO:0000256" key="2">
    <source>
        <dbReference type="ARBA" id="ARBA00022491"/>
    </source>
</evidence>
<dbReference type="GO" id="GO:0000122">
    <property type="term" value="P:negative regulation of transcription by RNA polymerase II"/>
    <property type="evidence" value="ECO:0007669"/>
    <property type="project" value="TreeGrafter"/>
</dbReference>
<dbReference type="SUPFAM" id="SSF102031">
    <property type="entry name" value="AXH domain"/>
    <property type="match status" value="1"/>
</dbReference>
<evidence type="ECO:0000256" key="3">
    <source>
        <dbReference type="ARBA" id="ARBA00023015"/>
    </source>
</evidence>
<evidence type="ECO:0000256" key="1">
    <source>
        <dbReference type="ARBA" id="ARBA00004123"/>
    </source>
</evidence>
<dbReference type="SMART" id="SM00536">
    <property type="entry name" value="AXH"/>
    <property type="match status" value="1"/>
</dbReference>
<feature type="region of interest" description="Disordered" evidence="7">
    <location>
        <begin position="1"/>
        <end position="21"/>
    </location>
</feature>
<evidence type="ECO:0000256" key="7">
    <source>
        <dbReference type="SAM" id="MobiDB-lite"/>
    </source>
</evidence>
<comment type="caution">
    <text evidence="9">The sequence shown here is derived from an EMBL/GenBank/DDBJ whole genome shotgun (WGS) entry which is preliminary data.</text>
</comment>
<evidence type="ECO:0000256" key="4">
    <source>
        <dbReference type="ARBA" id="ARBA00023125"/>
    </source>
</evidence>
<proteinExistence type="predicted"/>
<dbReference type="AlphaFoldDB" id="A0AA47N209"/>
<feature type="region of interest" description="Disordered" evidence="7">
    <location>
        <begin position="223"/>
        <end position="260"/>
    </location>
</feature>
<feature type="region of interest" description="Disordered" evidence="7">
    <location>
        <begin position="425"/>
        <end position="465"/>
    </location>
</feature>
<dbReference type="Pfam" id="PF08517">
    <property type="entry name" value="AXH"/>
    <property type="match status" value="1"/>
</dbReference>
<dbReference type="InterPro" id="IPR043404">
    <property type="entry name" value="ATAXIN1-like"/>
</dbReference>
<comment type="subcellular location">
    <subcellularLocation>
        <location evidence="1">Nucleus</location>
    </subcellularLocation>
</comment>
<protein>
    <submittedName>
        <fullName evidence="9">Ataxin-1</fullName>
    </submittedName>
</protein>
<dbReference type="PANTHER" id="PTHR13392">
    <property type="entry name" value="ATAXIN 1"/>
    <property type="match status" value="1"/>
</dbReference>
<accession>A0AA47N209</accession>
<evidence type="ECO:0000256" key="6">
    <source>
        <dbReference type="ARBA" id="ARBA00023242"/>
    </source>
</evidence>
<dbReference type="Proteomes" id="UP001174136">
    <property type="component" value="Unassembled WGS sequence"/>
</dbReference>
<evidence type="ECO:0000313" key="9">
    <source>
        <dbReference type="EMBL" id="KAK0150439.1"/>
    </source>
</evidence>
<gene>
    <name evidence="9" type="primary">Atxn1_0</name>
    <name evidence="9" type="ORF">N1851_008459</name>
</gene>
<sequence>MEPDEDASPTKKRNQIEDSRECDAAMFKVPYPYKNLNSKLPLQPTARRAATLYQPWTQTHTATSRTRAPSLAPHHSWAGWTEFHNRYGGSDLPHRSGPSAGHLKDFCTAVVQQGGHLRYPLDIIPVTVLPRDAERSVAGYRRDAAPKLRERFSLETFPGRAAPRGDRGPWGRRRDHRTETPHGCVSPTSLTPSFLIPSLPLAEDGKPQEELLYEHLVARGAKHPRTIPSPVSSSPSSSSSSSLSSSSPSPSSSLSTSSGYTSQHEFNAFQAAQKTVSRCSSVSSPPPSPEPFPWLLPHFAAGSLIELRDGRLKRVEDLRTEDFLLGSAARRGLQLSCCTVQSITSSSSSSSSSSSFPPALSRLLILLHDQNSQELVDVYMEYPFFVRGRGWSSCCPERTARLCGLSCGQLSVGDVCLALTPASPGGPPHPGEAAAGWCTPKEQAHPRASPPAQVQDTLEGPLEGE</sequence>
<keyword evidence="10" id="KW-1185">Reference proteome</keyword>
<keyword evidence="3" id="KW-0805">Transcription regulation</keyword>
<organism evidence="9 10">
    <name type="scientific">Merluccius polli</name>
    <name type="common">Benguela hake</name>
    <name type="synonym">Merluccius cadenati</name>
    <dbReference type="NCBI Taxonomy" id="89951"/>
    <lineage>
        <taxon>Eukaryota</taxon>
        <taxon>Metazoa</taxon>
        <taxon>Chordata</taxon>
        <taxon>Craniata</taxon>
        <taxon>Vertebrata</taxon>
        <taxon>Euteleostomi</taxon>
        <taxon>Actinopterygii</taxon>
        <taxon>Neopterygii</taxon>
        <taxon>Teleostei</taxon>
        <taxon>Neoteleostei</taxon>
        <taxon>Acanthomorphata</taxon>
        <taxon>Zeiogadaria</taxon>
        <taxon>Gadariae</taxon>
        <taxon>Gadiformes</taxon>
        <taxon>Gadoidei</taxon>
        <taxon>Merlucciidae</taxon>
        <taxon>Merluccius</taxon>
    </lineage>
</organism>
<dbReference type="GO" id="GO:0007399">
    <property type="term" value="P:nervous system development"/>
    <property type="evidence" value="ECO:0007669"/>
    <property type="project" value="TreeGrafter"/>
</dbReference>
<evidence type="ECO:0000256" key="5">
    <source>
        <dbReference type="ARBA" id="ARBA00023163"/>
    </source>
</evidence>
<keyword evidence="4" id="KW-0238">DNA-binding</keyword>
<dbReference type="PANTHER" id="PTHR13392:SF14">
    <property type="entry name" value="ATAXIN-1-LIKE"/>
    <property type="match status" value="1"/>
</dbReference>
<dbReference type="EMBL" id="JAOPHQ010001486">
    <property type="protein sequence ID" value="KAK0150439.1"/>
    <property type="molecule type" value="Genomic_DNA"/>
</dbReference>